<dbReference type="Gene3D" id="3.30.2400.10">
    <property type="entry name" value="Major capsid protein gp5"/>
    <property type="match status" value="1"/>
</dbReference>
<comment type="subcellular location">
    <subcellularLocation>
        <location evidence="1">Virion</location>
    </subcellularLocation>
</comment>
<feature type="coiled-coil region" evidence="2">
    <location>
        <begin position="34"/>
        <end position="61"/>
    </location>
</feature>
<sequence>MSKKIKEMEARKNDSRLKALAIIDQAQKEGRFLTEEEDKNVKQFEEEMRKWDETIKRAESIGIEDEPEPVIDIPPVKPTPKNDEKRFATFGEQMTAVYRAASPDGRIDSRLTTRAASGMNETVPSDGGFLVQQDFVSELLKRTYDTGILASKVRKIPISTNANGLKINAIDESSRANGSRWGGVQTYWENEADQHTSSKPKFRTMDLALKKLTGLCYATDELLTDAAALESVLIQAFAEEFGFKMDDAILNGIGSGQPLGILSSEALVKVPKDNGQTDLITVQNLLNMWSRLWARSRGSAVWYVNQEIEPLLYTLKVGDKPVYIPAGGLSEVPYATLFGRPVVPLEQCSPVGEVGDIILADMSQYLLIDKGGINAASSIHVRFLYDESVFRFIYRVDGQPIWNKPLTPYKGSSSTSPFVALAKRN</sequence>
<dbReference type="RefSeq" id="WP_010073129.1">
    <property type="nucleotide sequence ID" value="NC_014393.1"/>
</dbReference>
<dbReference type="InterPro" id="IPR024455">
    <property type="entry name" value="Phage_capsid"/>
</dbReference>
<evidence type="ECO:0000256" key="1">
    <source>
        <dbReference type="ARBA" id="ARBA00004328"/>
    </source>
</evidence>
<dbReference type="EMBL" id="CP002160">
    <property type="protein sequence ID" value="ADL50552.1"/>
    <property type="molecule type" value="Genomic_DNA"/>
</dbReference>
<accession>D9SSF5</accession>
<dbReference type="Proteomes" id="UP000002730">
    <property type="component" value="Chromosome"/>
</dbReference>
<protein>
    <submittedName>
        <fullName evidence="4">Phage major capsid protein, HK97 family</fullName>
    </submittedName>
</protein>
<evidence type="ECO:0000313" key="4">
    <source>
        <dbReference type="EMBL" id="ADL50552.1"/>
    </source>
</evidence>
<dbReference type="NCBIfam" id="TIGR01554">
    <property type="entry name" value="major_cap_HK97"/>
    <property type="match status" value="1"/>
</dbReference>
<dbReference type="InterPro" id="IPR054612">
    <property type="entry name" value="Phage_capsid-like_C"/>
</dbReference>
<evidence type="ECO:0000313" key="5">
    <source>
        <dbReference type="Proteomes" id="UP000002730"/>
    </source>
</evidence>
<gene>
    <name evidence="4" type="ordered locus">Clocel_0782</name>
</gene>
<dbReference type="Pfam" id="PF05065">
    <property type="entry name" value="Phage_capsid"/>
    <property type="match status" value="1"/>
</dbReference>
<dbReference type="OrthoDB" id="2043141at2"/>
<evidence type="ECO:0000259" key="3">
    <source>
        <dbReference type="Pfam" id="PF05065"/>
    </source>
</evidence>
<dbReference type="SUPFAM" id="SSF56563">
    <property type="entry name" value="Major capsid protein gp5"/>
    <property type="match status" value="1"/>
</dbReference>
<dbReference type="KEGG" id="ccb:Clocel_0782"/>
<dbReference type="STRING" id="573061.Clocel_0782"/>
<feature type="domain" description="Phage capsid-like C-terminal" evidence="3">
    <location>
        <begin position="127"/>
        <end position="410"/>
    </location>
</feature>
<reference evidence="4 5" key="1">
    <citation type="submission" date="2010-08" db="EMBL/GenBank/DDBJ databases">
        <title>Complete sequence of Clostridium cellulovorans 743B.</title>
        <authorList>
            <consortium name="US DOE Joint Genome Institute"/>
            <person name="Lucas S."/>
            <person name="Copeland A."/>
            <person name="Lapidus A."/>
            <person name="Cheng J.-F."/>
            <person name="Bruce D."/>
            <person name="Goodwin L."/>
            <person name="Pitluck S."/>
            <person name="Chertkov O."/>
            <person name="Detter J.C."/>
            <person name="Han C."/>
            <person name="Tapia R."/>
            <person name="Land M."/>
            <person name="Hauser L."/>
            <person name="Chang Y.-J."/>
            <person name="Jeffries C."/>
            <person name="Kyrpides N."/>
            <person name="Ivanova N."/>
            <person name="Mikhailova N."/>
            <person name="Hemme C.L."/>
            <person name="Woyke T."/>
        </authorList>
    </citation>
    <scope>NUCLEOTIDE SEQUENCE [LARGE SCALE GENOMIC DNA]</scope>
    <source>
        <strain evidence="5">ATCC 35296 / DSM 3052 / OCM 3 / 743B</strain>
    </source>
</reference>
<proteinExistence type="predicted"/>
<dbReference type="HOGENOM" id="CLU_043794_0_0_9"/>
<name>D9SSF5_CLOC7</name>
<organism evidence="4 5">
    <name type="scientific">Clostridium cellulovorans (strain ATCC 35296 / DSM 3052 / OCM 3 / 743B)</name>
    <dbReference type="NCBI Taxonomy" id="573061"/>
    <lineage>
        <taxon>Bacteria</taxon>
        <taxon>Bacillati</taxon>
        <taxon>Bacillota</taxon>
        <taxon>Clostridia</taxon>
        <taxon>Eubacteriales</taxon>
        <taxon>Clostridiaceae</taxon>
        <taxon>Clostridium</taxon>
    </lineage>
</organism>
<keyword evidence="5" id="KW-1185">Reference proteome</keyword>
<dbReference type="eggNOG" id="COG4653">
    <property type="taxonomic scope" value="Bacteria"/>
</dbReference>
<dbReference type="AlphaFoldDB" id="D9SSF5"/>
<evidence type="ECO:0000256" key="2">
    <source>
        <dbReference type="SAM" id="Coils"/>
    </source>
</evidence>
<keyword evidence="2" id="KW-0175">Coiled coil</keyword>